<dbReference type="AlphaFoldDB" id="A0AAP0E0E9"/>
<dbReference type="GO" id="GO:0045087">
    <property type="term" value="P:innate immune response"/>
    <property type="evidence" value="ECO:0007669"/>
    <property type="project" value="InterPro"/>
</dbReference>
<dbReference type="InterPro" id="IPR036779">
    <property type="entry name" value="LysM_dom_sf"/>
</dbReference>
<dbReference type="GO" id="GO:0005886">
    <property type="term" value="C:plasma membrane"/>
    <property type="evidence" value="ECO:0007669"/>
    <property type="project" value="UniProtKB-SubCell"/>
</dbReference>
<dbReference type="GO" id="GO:0005524">
    <property type="term" value="F:ATP binding"/>
    <property type="evidence" value="ECO:0007669"/>
    <property type="project" value="UniProtKB-UniRule"/>
</dbReference>
<keyword evidence="6 12" id="KW-0547">Nucleotide-binding</keyword>
<evidence type="ECO:0000256" key="7">
    <source>
        <dbReference type="ARBA" id="ARBA00022777"/>
    </source>
</evidence>
<evidence type="ECO:0000256" key="10">
    <source>
        <dbReference type="ARBA" id="ARBA00023136"/>
    </source>
</evidence>
<dbReference type="Gene3D" id="3.30.200.20">
    <property type="entry name" value="Phosphorylase Kinase, domain 1"/>
    <property type="match status" value="1"/>
</dbReference>
<keyword evidence="2" id="KW-1003">Cell membrane</keyword>
<evidence type="ECO:0000256" key="9">
    <source>
        <dbReference type="ARBA" id="ARBA00022989"/>
    </source>
</evidence>
<reference evidence="15 16" key="1">
    <citation type="submission" date="2024-04" db="EMBL/GenBank/DDBJ databases">
        <title>The reference genome of an endangered Asteraceae, Deinandra increscens subsp. villosa, native to the Central Coast of California.</title>
        <authorList>
            <person name="Guilliams M."/>
            <person name="Hasenstab-Lehman K."/>
            <person name="Meyer R."/>
            <person name="Mcevoy S."/>
        </authorList>
    </citation>
    <scope>NUCLEOTIDE SEQUENCE [LARGE SCALE GENOMIC DNA]</scope>
    <source>
        <tissue evidence="15">Leaf</tissue>
    </source>
</reference>
<feature type="transmembrane region" description="Helical" evidence="13">
    <location>
        <begin position="222"/>
        <end position="242"/>
    </location>
</feature>
<keyword evidence="3" id="KW-0808">Transferase</keyword>
<evidence type="ECO:0000259" key="14">
    <source>
        <dbReference type="PROSITE" id="PS50011"/>
    </source>
</evidence>
<dbReference type="PROSITE" id="PS00108">
    <property type="entry name" value="PROTEIN_KINASE_ST"/>
    <property type="match status" value="1"/>
</dbReference>
<evidence type="ECO:0000256" key="11">
    <source>
        <dbReference type="ARBA" id="ARBA00023157"/>
    </source>
</evidence>
<keyword evidence="4 13" id="KW-0812">Transmembrane</keyword>
<dbReference type="Gene3D" id="3.10.350.10">
    <property type="entry name" value="LysM domain"/>
    <property type="match status" value="1"/>
</dbReference>
<evidence type="ECO:0000256" key="4">
    <source>
        <dbReference type="ARBA" id="ARBA00022692"/>
    </source>
</evidence>
<dbReference type="Gene3D" id="1.10.510.10">
    <property type="entry name" value="Transferase(Phosphotransferase) domain 1"/>
    <property type="match status" value="1"/>
</dbReference>
<organism evidence="15 16">
    <name type="scientific">Deinandra increscens subsp. villosa</name>
    <dbReference type="NCBI Taxonomy" id="3103831"/>
    <lineage>
        <taxon>Eukaryota</taxon>
        <taxon>Viridiplantae</taxon>
        <taxon>Streptophyta</taxon>
        <taxon>Embryophyta</taxon>
        <taxon>Tracheophyta</taxon>
        <taxon>Spermatophyta</taxon>
        <taxon>Magnoliopsida</taxon>
        <taxon>eudicotyledons</taxon>
        <taxon>Gunneridae</taxon>
        <taxon>Pentapetalae</taxon>
        <taxon>asterids</taxon>
        <taxon>campanulids</taxon>
        <taxon>Asterales</taxon>
        <taxon>Asteraceae</taxon>
        <taxon>Asteroideae</taxon>
        <taxon>Heliantheae alliance</taxon>
        <taxon>Madieae</taxon>
        <taxon>Madiinae</taxon>
        <taxon>Deinandra</taxon>
    </lineage>
</organism>
<feature type="domain" description="Protein kinase" evidence="14">
    <location>
        <begin position="306"/>
        <end position="587"/>
    </location>
</feature>
<dbReference type="EMBL" id="JBCNJP010000002">
    <property type="protein sequence ID" value="KAK9080514.1"/>
    <property type="molecule type" value="Genomic_DNA"/>
</dbReference>
<comment type="caution">
    <text evidence="15">The sequence shown here is derived from an EMBL/GenBank/DDBJ whole genome shotgun (WGS) entry which is preliminary data.</text>
</comment>
<dbReference type="PROSITE" id="PS50011">
    <property type="entry name" value="PROTEIN_KINASE_DOM"/>
    <property type="match status" value="1"/>
</dbReference>
<keyword evidence="5" id="KW-0732">Signal</keyword>
<protein>
    <recommendedName>
        <fullName evidence="14">Protein kinase domain-containing protein</fullName>
    </recommendedName>
</protein>
<dbReference type="PANTHER" id="PTHR46204:SF29">
    <property type="entry name" value="CONCANAVALIN A-LIKE LECTIN_GLUCANASE DOMAIN-CONTAINING PROTEIN-RELATED"/>
    <property type="match status" value="1"/>
</dbReference>
<feature type="binding site" evidence="12">
    <location>
        <position position="334"/>
    </location>
    <ligand>
        <name>ATP</name>
        <dbReference type="ChEBI" id="CHEBI:30616"/>
    </ligand>
</feature>
<name>A0AAP0E0E9_9ASTR</name>
<keyword evidence="7" id="KW-0418">Kinase</keyword>
<dbReference type="SUPFAM" id="SSF56112">
    <property type="entry name" value="Protein kinase-like (PK-like)"/>
    <property type="match status" value="1"/>
</dbReference>
<dbReference type="InterPro" id="IPR044812">
    <property type="entry name" value="CERK1/LYK3-like"/>
</dbReference>
<evidence type="ECO:0000256" key="5">
    <source>
        <dbReference type="ARBA" id="ARBA00022729"/>
    </source>
</evidence>
<evidence type="ECO:0000313" key="15">
    <source>
        <dbReference type="EMBL" id="KAK9080514.1"/>
    </source>
</evidence>
<dbReference type="InterPro" id="IPR011009">
    <property type="entry name" value="Kinase-like_dom_sf"/>
</dbReference>
<dbReference type="FunFam" id="3.30.200.20:FF:000526">
    <property type="entry name" value="Kinase family protein"/>
    <property type="match status" value="1"/>
</dbReference>
<dbReference type="InterPro" id="IPR008271">
    <property type="entry name" value="Ser/Thr_kinase_AS"/>
</dbReference>
<feature type="transmembrane region" description="Helical" evidence="13">
    <location>
        <begin position="6"/>
        <end position="25"/>
    </location>
</feature>
<dbReference type="InterPro" id="IPR017441">
    <property type="entry name" value="Protein_kinase_ATP_BS"/>
</dbReference>
<keyword evidence="11" id="KW-1015">Disulfide bond</keyword>
<evidence type="ECO:0000256" key="2">
    <source>
        <dbReference type="ARBA" id="ARBA00022475"/>
    </source>
</evidence>
<dbReference type="FunFam" id="1.10.510.10:FF:000468">
    <property type="entry name" value="PTI1-like tyrosine-protein kinase 3"/>
    <property type="match status" value="1"/>
</dbReference>
<accession>A0AAP0E0E9</accession>
<proteinExistence type="predicted"/>
<dbReference type="SUPFAM" id="SSF54106">
    <property type="entry name" value="LysM domain"/>
    <property type="match status" value="1"/>
</dbReference>
<evidence type="ECO:0000313" key="16">
    <source>
        <dbReference type="Proteomes" id="UP001408789"/>
    </source>
</evidence>
<keyword evidence="16" id="KW-1185">Reference proteome</keyword>
<keyword evidence="9 13" id="KW-1133">Transmembrane helix</keyword>
<comment type="subcellular location">
    <subcellularLocation>
        <location evidence="1">Cell membrane</location>
        <topology evidence="1">Single-pass membrane protein</topology>
    </subcellularLocation>
</comment>
<dbReference type="InterPro" id="IPR000719">
    <property type="entry name" value="Prot_kinase_dom"/>
</dbReference>
<dbReference type="SMART" id="SM00220">
    <property type="entry name" value="S_TKc"/>
    <property type="match status" value="1"/>
</dbReference>
<sequence>MLMASSTHFFYLAIFITSFTHVLPLNMVTKSSLIYPSTCSDYTHTCDSYLYHISKGHKLEEIASFYSVNTSRITPIKHNSNLDYLVSIRCACEKDKNSNGYYLYDSVYKRKPGESVAYISDEYYSGQVWYVNGEDEDQLTVHLVCGCLENESRKVVTYTVQDADTLIGISKLLSAKEKEVENLNKVLTKDPDILDIGWVLFVPQEKNTIRASKKWRMKTWKIIIFIVSALFLVIVAFLILFLHRKRQTRKIKNDESKTTRKKTNAGKATLENHFFNVDMEEAASNIESEKPVIISLEEIERATNNFDEARKIGEGGYGSVYFGIIREREAAVKKMRSNKSKEFFAELNVLCRIHHNNVVQLLGYASGDNHLYLVYEYVPNGTLSEHLQDPLLKGHQPLSWTARTNIALDAARGIEYIHDHTKARYVHRDIKTSNILLDLGLKAKVADFGLAKFTERANEDDFIATRVVGTPGYLAPESISEMQTTSKTDVFAFGVVLAELITGQQALARDKQEPNKLKTLVSVIRAIFKDQDSAAALEAQIDNNLKGSYPIEEMFKMAETAFQCLSEDPANRPEMHNVVTILGQIVMASIEWEASLGGSSQVFSGLFDGR</sequence>
<dbReference type="GO" id="GO:0019199">
    <property type="term" value="F:transmembrane receptor protein kinase activity"/>
    <property type="evidence" value="ECO:0007669"/>
    <property type="project" value="InterPro"/>
</dbReference>
<evidence type="ECO:0000256" key="3">
    <source>
        <dbReference type="ARBA" id="ARBA00022679"/>
    </source>
</evidence>
<evidence type="ECO:0000256" key="6">
    <source>
        <dbReference type="ARBA" id="ARBA00022741"/>
    </source>
</evidence>
<dbReference type="PROSITE" id="PS00107">
    <property type="entry name" value="PROTEIN_KINASE_ATP"/>
    <property type="match status" value="1"/>
</dbReference>
<evidence type="ECO:0000256" key="13">
    <source>
        <dbReference type="SAM" id="Phobius"/>
    </source>
</evidence>
<dbReference type="PANTHER" id="PTHR46204">
    <property type="entry name" value="CHITIN ELICITOR RECEPTOR KINASE 1-RELATED"/>
    <property type="match status" value="1"/>
</dbReference>
<gene>
    <name evidence="15" type="ORF">SSX86_000272</name>
</gene>
<dbReference type="Pfam" id="PF00069">
    <property type="entry name" value="Pkinase"/>
    <property type="match status" value="1"/>
</dbReference>
<evidence type="ECO:0000256" key="12">
    <source>
        <dbReference type="PROSITE-ProRule" id="PRU10141"/>
    </source>
</evidence>
<keyword evidence="10 13" id="KW-0472">Membrane</keyword>
<evidence type="ECO:0000256" key="8">
    <source>
        <dbReference type="ARBA" id="ARBA00022840"/>
    </source>
</evidence>
<evidence type="ECO:0000256" key="1">
    <source>
        <dbReference type="ARBA" id="ARBA00004162"/>
    </source>
</evidence>
<dbReference type="Proteomes" id="UP001408789">
    <property type="component" value="Unassembled WGS sequence"/>
</dbReference>
<keyword evidence="8 12" id="KW-0067">ATP-binding</keyword>